<sequence length="300" mass="34257">MHSDADCISAFRLLILCLQIQLLMTLSKNQLSAQFLMHSDGPQCIKQQHFCASDHKRRVECVDHRPTLEKVNLRRASMRLSLEYAERKKNTLQKVLQKGFSYLLETLDHIITRACALPLAGSRRCFTVGGWGLCHIVRRMLSRWCLILSTVPQAVNPIQISIRCFIDVIYIPSFSPGCSVLSPYLRERVLQRVREPNFQSHRPVDHGHSHDVSGQDVHYEIKKIAPNETHNKENQIIWSNTSSVVWKPPHWSILNIIVDASFNGQGSGGVGCIMRNHQCSCLAALAKRVPYEEEKNQNRK</sequence>
<keyword evidence="1" id="KW-0732">Signal</keyword>
<proteinExistence type="predicted"/>
<evidence type="ECO:0000256" key="1">
    <source>
        <dbReference type="SAM" id="SignalP"/>
    </source>
</evidence>
<feature type="signal peptide" evidence="1">
    <location>
        <begin position="1"/>
        <end position="25"/>
    </location>
</feature>
<dbReference type="OrthoDB" id="1906820at2759"/>
<protein>
    <submittedName>
        <fullName evidence="2">Uncharacterized protein</fullName>
    </submittedName>
</protein>
<comment type="caution">
    <text evidence="2">The sequence shown here is derived from an EMBL/GenBank/DDBJ whole genome shotgun (WGS) entry which is preliminary data.</text>
</comment>
<accession>A0A834T626</accession>
<gene>
    <name evidence="2" type="ORF">G2W53_028845</name>
</gene>
<evidence type="ECO:0000313" key="3">
    <source>
        <dbReference type="Proteomes" id="UP000634136"/>
    </source>
</evidence>
<evidence type="ECO:0000313" key="2">
    <source>
        <dbReference type="EMBL" id="KAF7814876.1"/>
    </source>
</evidence>
<organism evidence="2 3">
    <name type="scientific">Senna tora</name>
    <dbReference type="NCBI Taxonomy" id="362788"/>
    <lineage>
        <taxon>Eukaryota</taxon>
        <taxon>Viridiplantae</taxon>
        <taxon>Streptophyta</taxon>
        <taxon>Embryophyta</taxon>
        <taxon>Tracheophyta</taxon>
        <taxon>Spermatophyta</taxon>
        <taxon>Magnoliopsida</taxon>
        <taxon>eudicotyledons</taxon>
        <taxon>Gunneridae</taxon>
        <taxon>Pentapetalae</taxon>
        <taxon>rosids</taxon>
        <taxon>fabids</taxon>
        <taxon>Fabales</taxon>
        <taxon>Fabaceae</taxon>
        <taxon>Caesalpinioideae</taxon>
        <taxon>Cassia clade</taxon>
        <taxon>Senna</taxon>
    </lineage>
</organism>
<keyword evidence="3" id="KW-1185">Reference proteome</keyword>
<dbReference type="Proteomes" id="UP000634136">
    <property type="component" value="Unassembled WGS sequence"/>
</dbReference>
<name>A0A834T626_9FABA</name>
<dbReference type="EMBL" id="JAAIUW010000009">
    <property type="protein sequence ID" value="KAF7814876.1"/>
    <property type="molecule type" value="Genomic_DNA"/>
</dbReference>
<dbReference type="AlphaFoldDB" id="A0A834T626"/>
<feature type="chain" id="PRO_5032782251" evidence="1">
    <location>
        <begin position="26"/>
        <end position="300"/>
    </location>
</feature>
<reference evidence="2" key="1">
    <citation type="submission" date="2020-09" db="EMBL/GenBank/DDBJ databases">
        <title>Genome-Enabled Discovery of Anthraquinone Biosynthesis in Senna tora.</title>
        <authorList>
            <person name="Kang S.-H."/>
            <person name="Pandey R.P."/>
            <person name="Lee C.-M."/>
            <person name="Sim J.-S."/>
            <person name="Jeong J.-T."/>
            <person name="Choi B.-S."/>
            <person name="Jung M."/>
            <person name="Ginzburg D."/>
            <person name="Zhao K."/>
            <person name="Won S.Y."/>
            <person name="Oh T.-J."/>
            <person name="Yu Y."/>
            <person name="Kim N.-H."/>
            <person name="Lee O.R."/>
            <person name="Lee T.-H."/>
            <person name="Bashyal P."/>
            <person name="Kim T.-S."/>
            <person name="Lee W.-H."/>
            <person name="Kawkins C."/>
            <person name="Kim C.-K."/>
            <person name="Kim J.S."/>
            <person name="Ahn B.O."/>
            <person name="Rhee S.Y."/>
            <person name="Sohng J.K."/>
        </authorList>
    </citation>
    <scope>NUCLEOTIDE SEQUENCE</scope>
    <source>
        <tissue evidence="2">Leaf</tissue>
    </source>
</reference>